<organism evidence="1">
    <name type="scientific">hydrocarbon metagenome</name>
    <dbReference type="NCBI Taxonomy" id="938273"/>
    <lineage>
        <taxon>unclassified sequences</taxon>
        <taxon>metagenomes</taxon>
        <taxon>ecological metagenomes</taxon>
    </lineage>
</organism>
<dbReference type="EMBL" id="LNQE01000858">
    <property type="protein sequence ID" value="KUG24167.1"/>
    <property type="molecule type" value="Genomic_DNA"/>
</dbReference>
<gene>
    <name evidence="1" type="ORF">ASZ90_006016</name>
</gene>
<comment type="caution">
    <text evidence="1">The sequence shown here is derived from an EMBL/GenBank/DDBJ whole genome shotgun (WGS) entry which is preliminary data.</text>
</comment>
<dbReference type="AlphaFoldDB" id="A0A0W8FTF5"/>
<evidence type="ECO:0000313" key="1">
    <source>
        <dbReference type="EMBL" id="KUG24167.1"/>
    </source>
</evidence>
<accession>A0A0W8FTF5</accession>
<sequence>MDSGRSNIPRMRDGNDAGSWIPAGVYPAYAGPELQRLIFESQSVTGKAKHLERF</sequence>
<name>A0A0W8FTF5_9ZZZZ</name>
<reference evidence="1" key="1">
    <citation type="journal article" date="2015" name="Proc. Natl. Acad. Sci. U.S.A.">
        <title>Networks of energetic and metabolic interactions define dynamics in microbial communities.</title>
        <authorList>
            <person name="Embree M."/>
            <person name="Liu J.K."/>
            <person name="Al-Bassam M.M."/>
            <person name="Zengler K."/>
        </authorList>
    </citation>
    <scope>NUCLEOTIDE SEQUENCE</scope>
</reference>
<proteinExistence type="predicted"/>
<protein>
    <submittedName>
        <fullName evidence="1">Uncharacterized protein</fullName>
    </submittedName>
</protein>